<dbReference type="InterPro" id="IPR040079">
    <property type="entry name" value="Glutathione_S-Trfase"/>
</dbReference>
<protein>
    <submittedName>
        <fullName evidence="5">Failed axon connections</fullName>
    </submittedName>
</protein>
<reference evidence="5" key="2">
    <citation type="submission" date="2020-10" db="UniProtKB">
        <authorList>
            <consortium name="WormBaseParasite"/>
        </authorList>
    </citation>
    <scope>IDENTIFICATION</scope>
</reference>
<evidence type="ECO:0000313" key="4">
    <source>
        <dbReference type="Proteomes" id="UP000492821"/>
    </source>
</evidence>
<name>A0A7E4V0J4_PANRE</name>
<dbReference type="InterPro" id="IPR036282">
    <property type="entry name" value="Glutathione-S-Trfase_C_sf"/>
</dbReference>
<keyword evidence="4" id="KW-1185">Reference proteome</keyword>
<dbReference type="PANTHER" id="PTHR12289:SF41">
    <property type="entry name" value="FAILED AXON CONNECTIONS-RELATED"/>
    <property type="match status" value="1"/>
</dbReference>
<dbReference type="Gene3D" id="3.40.30.10">
    <property type="entry name" value="Glutaredoxin"/>
    <property type="match status" value="1"/>
</dbReference>
<dbReference type="SUPFAM" id="SSF52833">
    <property type="entry name" value="Thioredoxin-like"/>
    <property type="match status" value="1"/>
</dbReference>
<proteinExistence type="inferred from homology"/>
<dbReference type="SUPFAM" id="SSF47616">
    <property type="entry name" value="GST C-terminal domain-like"/>
    <property type="match status" value="1"/>
</dbReference>
<dbReference type="SFLD" id="SFLDG01200">
    <property type="entry name" value="SUF1.1"/>
    <property type="match status" value="1"/>
</dbReference>
<evidence type="ECO:0000256" key="1">
    <source>
        <dbReference type="ARBA" id="ARBA00006475"/>
    </source>
</evidence>
<dbReference type="InterPro" id="IPR050931">
    <property type="entry name" value="Mito_Protein_Transport_Metaxin"/>
</dbReference>
<dbReference type="GO" id="GO:0005737">
    <property type="term" value="C:cytoplasm"/>
    <property type="evidence" value="ECO:0007669"/>
    <property type="project" value="TreeGrafter"/>
</dbReference>
<dbReference type="WBParaSite" id="Pan_g15097.t1">
    <property type="protein sequence ID" value="Pan_g15097.t1"/>
    <property type="gene ID" value="Pan_g15097"/>
</dbReference>
<dbReference type="InterPro" id="IPR033468">
    <property type="entry name" value="Metaxin_GST"/>
</dbReference>
<dbReference type="SFLD" id="SFLDS00019">
    <property type="entry name" value="Glutathione_Transferase_(cytos"/>
    <property type="match status" value="1"/>
</dbReference>
<dbReference type="SFLD" id="SFLDG01180">
    <property type="entry name" value="SUF1"/>
    <property type="match status" value="1"/>
</dbReference>
<dbReference type="CDD" id="cd03193">
    <property type="entry name" value="GST_C_Metaxin"/>
    <property type="match status" value="1"/>
</dbReference>
<reference evidence="4" key="1">
    <citation type="journal article" date="2013" name="Genetics">
        <title>The draft genome and transcriptome of Panagrellus redivivus are shaped by the harsh demands of a free-living lifestyle.</title>
        <authorList>
            <person name="Srinivasan J."/>
            <person name="Dillman A.R."/>
            <person name="Macchietto M.G."/>
            <person name="Heikkinen L."/>
            <person name="Lakso M."/>
            <person name="Fracchia K.M."/>
            <person name="Antoshechkin I."/>
            <person name="Mortazavi A."/>
            <person name="Wong G."/>
            <person name="Sternberg P.W."/>
        </authorList>
    </citation>
    <scope>NUCLEOTIDE SEQUENCE [LARGE SCALE GENOMIC DNA]</scope>
    <source>
        <strain evidence="4">MT8872</strain>
    </source>
</reference>
<dbReference type="PANTHER" id="PTHR12289">
    <property type="entry name" value="METAXIN RELATED"/>
    <property type="match status" value="1"/>
</dbReference>
<feature type="domain" description="Metaxin glutathione S-transferase" evidence="2">
    <location>
        <begin position="182"/>
        <end position="245"/>
    </location>
</feature>
<dbReference type="InterPro" id="IPR012336">
    <property type="entry name" value="Thioredoxin-like_fold"/>
</dbReference>
<feature type="domain" description="Thioredoxin-like fold" evidence="3">
    <location>
        <begin position="32"/>
        <end position="124"/>
    </location>
</feature>
<dbReference type="InterPro" id="IPR026928">
    <property type="entry name" value="FAX/IsoI-like"/>
</dbReference>
<organism evidence="4 5">
    <name type="scientific">Panagrellus redivivus</name>
    <name type="common">Microworm</name>
    <dbReference type="NCBI Taxonomy" id="6233"/>
    <lineage>
        <taxon>Eukaryota</taxon>
        <taxon>Metazoa</taxon>
        <taxon>Ecdysozoa</taxon>
        <taxon>Nematoda</taxon>
        <taxon>Chromadorea</taxon>
        <taxon>Rhabditida</taxon>
        <taxon>Tylenchina</taxon>
        <taxon>Panagrolaimomorpha</taxon>
        <taxon>Panagrolaimoidea</taxon>
        <taxon>Panagrolaimidae</taxon>
        <taxon>Panagrellus</taxon>
    </lineage>
</organism>
<evidence type="ECO:0000259" key="3">
    <source>
        <dbReference type="Pfam" id="PF17172"/>
    </source>
</evidence>
<evidence type="ECO:0000259" key="2">
    <source>
        <dbReference type="Pfam" id="PF17171"/>
    </source>
</evidence>
<accession>A0A7E4V0J4</accession>
<dbReference type="CDD" id="cd03080">
    <property type="entry name" value="GST_N_Metaxin_like"/>
    <property type="match status" value="1"/>
</dbReference>
<dbReference type="AlphaFoldDB" id="A0A7E4V0J4"/>
<sequence>MTRTKLQVPGWLENTVYLVQFPRPAGLPNLSPFCLKVENFLRVNKIPHQIVEVESPAKGPRGQLPFIELNGRQFPDSGHIIDVLTEKFHLTGDANLTQKDKADIVAYTNLVEQSLFYTMLYFRSKDVKWMFGDQYGIKNHFTGIKKTLVPIVGPALFGGKIKSKANNQGIGKLNIDDVIEGGKKDLLALNELLGDKSYFFGEEPTSFDSTVFGHLTELLLTPQPDDSLIKFANESTKLPQFLDRVKATYWPDWPAPGVTMPKNPTPPVVQDSVNAPGTVTAELAHVQPEQEI</sequence>
<dbReference type="Pfam" id="PF17172">
    <property type="entry name" value="GST_N_4"/>
    <property type="match status" value="1"/>
</dbReference>
<dbReference type="Proteomes" id="UP000492821">
    <property type="component" value="Unassembled WGS sequence"/>
</dbReference>
<dbReference type="InterPro" id="IPR036249">
    <property type="entry name" value="Thioredoxin-like_sf"/>
</dbReference>
<evidence type="ECO:0000313" key="5">
    <source>
        <dbReference type="WBParaSite" id="Pan_g15097.t1"/>
    </source>
</evidence>
<comment type="similarity">
    <text evidence="1">Belongs to the FAX family.</text>
</comment>
<dbReference type="Pfam" id="PF17171">
    <property type="entry name" value="GST_C_6"/>
    <property type="match status" value="1"/>
</dbReference>